<feature type="region of interest" description="Disordered" evidence="1">
    <location>
        <begin position="1"/>
        <end position="47"/>
    </location>
</feature>
<dbReference type="InParanoid" id="F2UEL4"/>
<sequence length="116" mass="12517">MAEIQQPASHAVVLGTRSHTPLEPRQPSTNNNKQQGSKHTSSKTQGVVSCWANRRLRAAELVGLVLLIHPPPLRNCNPPLAVLPCLERTNRTNTDTGTTSTTQPPPSAAERPEQAS</sequence>
<name>F2UEL4_SALR5</name>
<feature type="region of interest" description="Disordered" evidence="1">
    <location>
        <begin position="87"/>
        <end position="116"/>
    </location>
</feature>
<accession>F2UEL4</accession>
<protein>
    <submittedName>
        <fullName evidence="2">Uncharacterized protein</fullName>
    </submittedName>
</protein>
<dbReference type="GeneID" id="16072676"/>
<gene>
    <name evidence="2" type="ORF">PTSG_12478</name>
</gene>
<reference evidence="2" key="1">
    <citation type="submission" date="2009-08" db="EMBL/GenBank/DDBJ databases">
        <title>Annotation of Salpingoeca rosetta.</title>
        <authorList>
            <consortium name="The Broad Institute Genome Sequencing Platform"/>
            <person name="Russ C."/>
            <person name="Cuomo C."/>
            <person name="Burger G."/>
            <person name="Gray M.W."/>
            <person name="Holland P.W.H."/>
            <person name="King N."/>
            <person name="Lang F.B.F."/>
            <person name="Roger A.J."/>
            <person name="Ruiz-Trillo I."/>
            <person name="Young S.K."/>
            <person name="Zeng Q."/>
            <person name="Gargeya S."/>
            <person name="Alvarado L."/>
            <person name="Berlin A."/>
            <person name="Chapman S.B."/>
            <person name="Chen Z."/>
            <person name="Freedman E."/>
            <person name="Gellesch M."/>
            <person name="Goldberg J."/>
            <person name="Griggs A."/>
            <person name="Gujja S."/>
            <person name="Heilman E."/>
            <person name="Heiman D."/>
            <person name="Howarth C."/>
            <person name="Mehta T."/>
            <person name="Neiman D."/>
            <person name="Pearson M."/>
            <person name="Roberts A."/>
            <person name="Saif S."/>
            <person name="Shea T."/>
            <person name="Shenoy N."/>
            <person name="Sisk P."/>
            <person name="Stolte C."/>
            <person name="Sykes S."/>
            <person name="White J."/>
            <person name="Yandava C."/>
            <person name="Haas B."/>
            <person name="Nusbaum C."/>
            <person name="Birren B."/>
        </authorList>
    </citation>
    <scope>NUCLEOTIDE SEQUENCE [LARGE SCALE GENOMIC DNA]</scope>
    <source>
        <strain evidence="2">ATCC 50818</strain>
    </source>
</reference>
<organism evidence="3">
    <name type="scientific">Salpingoeca rosetta (strain ATCC 50818 / BSB-021)</name>
    <dbReference type="NCBI Taxonomy" id="946362"/>
    <lineage>
        <taxon>Eukaryota</taxon>
        <taxon>Choanoflagellata</taxon>
        <taxon>Craspedida</taxon>
        <taxon>Salpingoecidae</taxon>
        <taxon>Salpingoeca</taxon>
    </lineage>
</organism>
<dbReference type="AlphaFoldDB" id="F2UEL4"/>
<feature type="compositionally biased region" description="Low complexity" evidence="1">
    <location>
        <begin position="91"/>
        <end position="102"/>
    </location>
</feature>
<proteinExistence type="predicted"/>
<evidence type="ECO:0000313" key="2">
    <source>
        <dbReference type="EMBL" id="EGD75064.1"/>
    </source>
</evidence>
<keyword evidence="3" id="KW-1185">Reference proteome</keyword>
<evidence type="ECO:0000313" key="3">
    <source>
        <dbReference type="Proteomes" id="UP000007799"/>
    </source>
</evidence>
<dbReference type="KEGG" id="sre:PTSG_12478"/>
<dbReference type="Proteomes" id="UP000007799">
    <property type="component" value="Unassembled WGS sequence"/>
</dbReference>
<dbReference type="EMBL" id="GL832971">
    <property type="protein sequence ID" value="EGD75064.1"/>
    <property type="molecule type" value="Genomic_DNA"/>
</dbReference>
<evidence type="ECO:0000256" key="1">
    <source>
        <dbReference type="SAM" id="MobiDB-lite"/>
    </source>
</evidence>
<dbReference type="RefSeq" id="XP_004992117.1">
    <property type="nucleotide sequence ID" value="XM_004992060.1"/>
</dbReference>
<feature type="compositionally biased region" description="Polar residues" evidence="1">
    <location>
        <begin position="26"/>
        <end position="47"/>
    </location>
</feature>